<evidence type="ECO:0000256" key="2">
    <source>
        <dbReference type="ARBA" id="ARBA00005568"/>
    </source>
</evidence>
<evidence type="ECO:0000256" key="1">
    <source>
        <dbReference type="ARBA" id="ARBA00001946"/>
    </source>
</evidence>
<keyword evidence="6" id="KW-0456">Lyase</keyword>
<evidence type="ECO:0000313" key="7">
    <source>
        <dbReference type="Proteomes" id="UP000006512"/>
    </source>
</evidence>
<accession>F4QGW5</accession>
<dbReference type="SUPFAM" id="SSF51621">
    <property type="entry name" value="Phosphoenolpyruvate/pyruvate domain"/>
    <property type="match status" value="1"/>
</dbReference>
<dbReference type="GO" id="GO:0000287">
    <property type="term" value="F:magnesium ion binding"/>
    <property type="evidence" value="ECO:0007669"/>
    <property type="project" value="TreeGrafter"/>
</dbReference>
<keyword evidence="7" id="KW-1185">Reference proteome</keyword>
<organism evidence="6 7">
    <name type="scientific">Asticcacaulis biprosthecium C19</name>
    <dbReference type="NCBI Taxonomy" id="715226"/>
    <lineage>
        <taxon>Bacteria</taxon>
        <taxon>Pseudomonadati</taxon>
        <taxon>Pseudomonadota</taxon>
        <taxon>Alphaproteobacteria</taxon>
        <taxon>Caulobacterales</taxon>
        <taxon>Caulobacteraceae</taxon>
        <taxon>Asticcacaulis</taxon>
    </lineage>
</organism>
<dbReference type="InterPro" id="IPR011206">
    <property type="entry name" value="Citrate_lyase_beta/mcl1/mcl2"/>
</dbReference>
<evidence type="ECO:0000256" key="3">
    <source>
        <dbReference type="ARBA" id="ARBA00022723"/>
    </source>
</evidence>
<dbReference type="InterPro" id="IPR040442">
    <property type="entry name" value="Pyrv_kinase-like_dom_sf"/>
</dbReference>
<comment type="cofactor">
    <cofactor evidence="1">
        <name>Mg(2+)</name>
        <dbReference type="ChEBI" id="CHEBI:18420"/>
    </cofactor>
</comment>
<dbReference type="InterPro" id="IPR039480">
    <property type="entry name" value="C-C_Bond_Lyase-like"/>
</dbReference>
<evidence type="ECO:0000256" key="4">
    <source>
        <dbReference type="ARBA" id="ARBA00022842"/>
    </source>
</evidence>
<keyword evidence="4 5" id="KW-0460">Magnesium</keyword>
<dbReference type="PIRSF" id="PIRSF015582">
    <property type="entry name" value="Cit_lyase_B"/>
    <property type="match status" value="1"/>
</dbReference>
<dbReference type="PANTHER" id="PTHR32308">
    <property type="entry name" value="LYASE BETA SUBUNIT, PUTATIVE (AFU_ORTHOLOGUE AFUA_4G13030)-RELATED"/>
    <property type="match status" value="1"/>
</dbReference>
<dbReference type="eggNOG" id="COG2301">
    <property type="taxonomic scope" value="Bacteria"/>
</dbReference>
<dbReference type="EMBL" id="GL883077">
    <property type="protein sequence ID" value="EGF93718.1"/>
    <property type="molecule type" value="Genomic_DNA"/>
</dbReference>
<dbReference type="PANTHER" id="PTHR32308:SF10">
    <property type="entry name" value="CITRATE LYASE SUBUNIT BETA"/>
    <property type="match status" value="1"/>
</dbReference>
<gene>
    <name evidence="6" type="ORF">ABI_21600</name>
</gene>
<comment type="similarity">
    <text evidence="2">Belongs to the HpcH/HpaI aldolase family.</text>
</comment>
<dbReference type="HOGENOM" id="CLU_062194_1_0_5"/>
<reference evidence="7" key="1">
    <citation type="submission" date="2011-03" db="EMBL/GenBank/DDBJ databases">
        <title>Draft genome sequence of Brevundimonas diminuta.</title>
        <authorList>
            <person name="Brown P.J.B."/>
            <person name="Buechlein A."/>
            <person name="Hemmerich C."/>
            <person name="Brun Y.V."/>
        </authorList>
    </citation>
    <scope>NUCLEOTIDE SEQUENCE [LARGE SCALE GENOMIC DNA]</scope>
    <source>
        <strain evidence="7">C19</strain>
    </source>
</reference>
<evidence type="ECO:0000256" key="5">
    <source>
        <dbReference type="PIRSR" id="PIRSR015582-2"/>
    </source>
</evidence>
<dbReference type="GO" id="GO:0006107">
    <property type="term" value="P:oxaloacetate metabolic process"/>
    <property type="evidence" value="ECO:0007669"/>
    <property type="project" value="TreeGrafter"/>
</dbReference>
<proteinExistence type="inferred from homology"/>
<dbReference type="OrthoDB" id="348111at2"/>
<dbReference type="AlphaFoldDB" id="F4QGW5"/>
<dbReference type="Pfam" id="PF15617">
    <property type="entry name" value="C-C_Bond_Lyase"/>
    <property type="match status" value="1"/>
</dbReference>
<dbReference type="InterPro" id="IPR015813">
    <property type="entry name" value="Pyrv/PenolPyrv_kinase-like_dom"/>
</dbReference>
<name>F4QGW5_9CAUL</name>
<sequence>MRAIELGATLYTPALNPAAFDNAYGACPDLRSMVICLEDAVRDDELAVAEQALRAVLQRFAVVAPSVHVFVRPRSPQMLGRILEMPGAGRLAGFVLPKVTTETAGAWLGVRGLDAHRLMPSIEGEEAFDAASLRRLRDRLLPWRDRILAVRIGGNDILGLMGVRRSRYRTAYDGLLGVAIRNIATTFCSHGFSVSAPVFEHFGDHALLTEEVEQDIEHGLLTKTAVHPSQIGVIQRLFKPSPAEIMEARAILDASSPAVFGANGSMCEPATHYRWAENIAQRAQIYGITEGLLAADSRVA</sequence>
<keyword evidence="3 5" id="KW-0479">Metal-binding</keyword>
<dbReference type="GO" id="GO:0016829">
    <property type="term" value="F:lyase activity"/>
    <property type="evidence" value="ECO:0007669"/>
    <property type="project" value="UniProtKB-KW"/>
</dbReference>
<dbReference type="STRING" id="715226.ABI_21600"/>
<dbReference type="Gene3D" id="3.20.20.60">
    <property type="entry name" value="Phosphoenolpyruvate-binding domains"/>
    <property type="match status" value="1"/>
</dbReference>
<protein>
    <submittedName>
        <fullName evidence="6">HpcH/HpaI aldolase/citrate lyase family protein</fullName>
    </submittedName>
</protein>
<dbReference type="RefSeq" id="WP_006272921.1">
    <property type="nucleotide sequence ID" value="NZ_GL883077.1"/>
</dbReference>
<feature type="binding site" evidence="5">
    <location>
        <position position="156"/>
    </location>
    <ligand>
        <name>Mg(2+)</name>
        <dbReference type="ChEBI" id="CHEBI:18420"/>
    </ligand>
</feature>
<evidence type="ECO:0000313" key="6">
    <source>
        <dbReference type="EMBL" id="EGF93718.1"/>
    </source>
</evidence>
<dbReference type="Proteomes" id="UP000006512">
    <property type="component" value="Unassembled WGS sequence"/>
</dbReference>